<dbReference type="EMBL" id="JACVVK020000494">
    <property type="protein sequence ID" value="KAK7471397.1"/>
    <property type="molecule type" value="Genomic_DNA"/>
</dbReference>
<dbReference type="InterPro" id="IPR016186">
    <property type="entry name" value="C-type_lectin-like/link_sf"/>
</dbReference>
<comment type="caution">
    <text evidence="3">The sequence shown here is derived from an EMBL/GenBank/DDBJ whole genome shotgun (WGS) entry which is preliminary data.</text>
</comment>
<dbReference type="Gene3D" id="3.10.100.10">
    <property type="entry name" value="Mannose-Binding Protein A, subunit A"/>
    <property type="match status" value="1"/>
</dbReference>
<feature type="domain" description="C-type lectin" evidence="2">
    <location>
        <begin position="14"/>
        <end position="141"/>
    </location>
</feature>
<dbReference type="Proteomes" id="UP001519460">
    <property type="component" value="Unassembled WGS sequence"/>
</dbReference>
<evidence type="ECO:0000313" key="3">
    <source>
        <dbReference type="EMBL" id="KAK7471397.1"/>
    </source>
</evidence>
<keyword evidence="4" id="KW-1185">Reference proteome</keyword>
<gene>
    <name evidence="3" type="ORF">BaRGS_00035949</name>
</gene>
<evidence type="ECO:0000313" key="4">
    <source>
        <dbReference type="Proteomes" id="UP001519460"/>
    </source>
</evidence>
<feature type="chain" id="PRO_5044770202" description="C-type lectin domain-containing protein" evidence="1">
    <location>
        <begin position="19"/>
        <end position="223"/>
    </location>
</feature>
<dbReference type="SUPFAM" id="SSF56436">
    <property type="entry name" value="C-type lectin-like"/>
    <property type="match status" value="1"/>
</dbReference>
<evidence type="ECO:0000256" key="1">
    <source>
        <dbReference type="SAM" id="SignalP"/>
    </source>
</evidence>
<sequence length="223" mass="24374">MLLYLCVTVFLLSDSAESYFVQMLGDMSWNEGRRLCEDNGMTLPVLPTQADFANFVNVRNAIGESHGLAPEQLSVWLGLTHDGSNMSSPDHFTWLDDSNATYLVAGDLDLQGLDGSRACVRLHSVTMRATKCTWRRGVICQSLTESVDGAGMTFYTKGTTNLGKSYATRFALTTDQSLLSPVMGMRNAGINGTDTVDCFVRCVQTPSCTFVGILTDKTCYSQV</sequence>
<dbReference type="PROSITE" id="PS50041">
    <property type="entry name" value="C_TYPE_LECTIN_2"/>
    <property type="match status" value="1"/>
</dbReference>
<keyword evidence="1" id="KW-0732">Signal</keyword>
<protein>
    <recommendedName>
        <fullName evidence="2">C-type lectin domain-containing protein</fullName>
    </recommendedName>
</protein>
<name>A0ABD0JCY8_9CAEN</name>
<dbReference type="InterPro" id="IPR016187">
    <property type="entry name" value="CTDL_fold"/>
</dbReference>
<organism evidence="3 4">
    <name type="scientific">Batillaria attramentaria</name>
    <dbReference type="NCBI Taxonomy" id="370345"/>
    <lineage>
        <taxon>Eukaryota</taxon>
        <taxon>Metazoa</taxon>
        <taxon>Spiralia</taxon>
        <taxon>Lophotrochozoa</taxon>
        <taxon>Mollusca</taxon>
        <taxon>Gastropoda</taxon>
        <taxon>Caenogastropoda</taxon>
        <taxon>Sorbeoconcha</taxon>
        <taxon>Cerithioidea</taxon>
        <taxon>Batillariidae</taxon>
        <taxon>Batillaria</taxon>
    </lineage>
</organism>
<proteinExistence type="predicted"/>
<reference evidence="3 4" key="1">
    <citation type="journal article" date="2023" name="Sci. Data">
        <title>Genome assembly of the Korean intertidal mud-creeper Batillaria attramentaria.</title>
        <authorList>
            <person name="Patra A.K."/>
            <person name="Ho P.T."/>
            <person name="Jun S."/>
            <person name="Lee S.J."/>
            <person name="Kim Y."/>
            <person name="Won Y.J."/>
        </authorList>
    </citation>
    <scope>NUCLEOTIDE SEQUENCE [LARGE SCALE GENOMIC DNA]</scope>
    <source>
        <strain evidence="3">Wonlab-2016</strain>
    </source>
</reference>
<accession>A0ABD0JCY8</accession>
<feature type="signal peptide" evidence="1">
    <location>
        <begin position="1"/>
        <end position="18"/>
    </location>
</feature>
<dbReference type="AlphaFoldDB" id="A0ABD0JCY8"/>
<dbReference type="InterPro" id="IPR001304">
    <property type="entry name" value="C-type_lectin-like"/>
</dbReference>
<dbReference type="SMART" id="SM00034">
    <property type="entry name" value="CLECT"/>
    <property type="match status" value="1"/>
</dbReference>
<dbReference type="Pfam" id="PF00059">
    <property type="entry name" value="Lectin_C"/>
    <property type="match status" value="1"/>
</dbReference>
<evidence type="ECO:0000259" key="2">
    <source>
        <dbReference type="PROSITE" id="PS50041"/>
    </source>
</evidence>
<dbReference type="CDD" id="cd00037">
    <property type="entry name" value="CLECT"/>
    <property type="match status" value="1"/>
</dbReference>